<dbReference type="Proteomes" id="UP001497416">
    <property type="component" value="Unassembled WGS sequence"/>
</dbReference>
<dbReference type="Pfam" id="PF20594">
    <property type="entry name" value="DUF6794"/>
    <property type="match status" value="1"/>
</dbReference>
<evidence type="ECO:0000313" key="2">
    <source>
        <dbReference type="EMBL" id="CAL2092998.1"/>
    </source>
</evidence>
<organism evidence="2 3">
    <name type="scientific">Tenacibaculum platacis</name>
    <dbReference type="NCBI Taxonomy" id="3137852"/>
    <lineage>
        <taxon>Bacteria</taxon>
        <taxon>Pseudomonadati</taxon>
        <taxon>Bacteroidota</taxon>
        <taxon>Flavobacteriia</taxon>
        <taxon>Flavobacteriales</taxon>
        <taxon>Flavobacteriaceae</taxon>
        <taxon>Tenacibaculum</taxon>
    </lineage>
</organism>
<proteinExistence type="predicted"/>
<evidence type="ECO:0000259" key="1">
    <source>
        <dbReference type="Pfam" id="PF20594"/>
    </source>
</evidence>
<keyword evidence="3" id="KW-1185">Reference proteome</keyword>
<evidence type="ECO:0000313" key="3">
    <source>
        <dbReference type="Proteomes" id="UP001497416"/>
    </source>
</evidence>
<comment type="caution">
    <text evidence="2">The sequence shown here is derived from an EMBL/GenBank/DDBJ whole genome shotgun (WGS) entry which is preliminary data.</text>
</comment>
<dbReference type="InterPro" id="IPR046744">
    <property type="entry name" value="DUF6794"/>
</dbReference>
<gene>
    <name evidence="2" type="ORF">T190607A01A_50115</name>
</gene>
<protein>
    <recommendedName>
        <fullName evidence="1">DUF6794 domain-containing protein</fullName>
    </recommendedName>
</protein>
<accession>A0ABM9P5M0</accession>
<dbReference type="EMBL" id="CAXIXY010000007">
    <property type="protein sequence ID" value="CAL2092998.1"/>
    <property type="molecule type" value="Genomic_DNA"/>
</dbReference>
<reference evidence="2 3" key="1">
    <citation type="submission" date="2024-05" db="EMBL/GenBank/DDBJ databases">
        <authorList>
            <person name="Duchaud E."/>
        </authorList>
    </citation>
    <scope>NUCLEOTIDE SEQUENCE [LARGE SCALE GENOMIC DNA]</scope>
    <source>
        <strain evidence="2">Ena-SAMPLE-TAB-13-05-2024-13:56:06:370-140302</strain>
    </source>
</reference>
<name>A0ABM9P5M0_9FLAO</name>
<feature type="domain" description="DUF6794" evidence="1">
    <location>
        <begin position="29"/>
        <end position="115"/>
    </location>
</feature>
<sequence length="248" mass="29607">MKRLQLFMKNLLFIFIFISIICCKAKERIPKELKYSFEYLDKNWEKKEIEIFKNITENDSTTPRKYHFGIGMHLRNNLLRHNEQSKNLTNFFNSIGIRHYDDMSSIILTSYHRYLNNQDIELQSQVDKYVEYWKPIIECQKNMKLKAVKLYNKYKTGDTLSIKMPVGENNSVVDYPCSNGTLEWIFNESKDLSIRGVITDKYNINSDTNVFFKVKILNKNHPETKIMMEEVNVGDEFNFTLSTFWRIE</sequence>